<organism evidence="4 5">
    <name type="scientific">Leptospira kobayashii</name>
    <dbReference type="NCBI Taxonomy" id="1917830"/>
    <lineage>
        <taxon>Bacteria</taxon>
        <taxon>Pseudomonadati</taxon>
        <taxon>Spirochaetota</taxon>
        <taxon>Spirochaetia</taxon>
        <taxon>Leptospirales</taxon>
        <taxon>Leptospiraceae</taxon>
        <taxon>Leptospira</taxon>
    </lineage>
</organism>
<dbReference type="PANTHER" id="PTHR48051">
    <property type="match status" value="1"/>
</dbReference>
<dbReference type="Proteomes" id="UP000245263">
    <property type="component" value="Chromosome 1"/>
</dbReference>
<keyword evidence="1" id="KW-0433">Leucine-rich repeat</keyword>
<dbReference type="SUPFAM" id="SSF52058">
    <property type="entry name" value="L domain-like"/>
    <property type="match status" value="1"/>
</dbReference>
<reference evidence="4 5" key="1">
    <citation type="submission" date="2021-08" db="EMBL/GenBank/DDBJ databases">
        <title>Complete genome sequence of Leptospira kobayashii strain E30.</title>
        <authorList>
            <person name="Nakao R."/>
            <person name="Nakamura S."/>
            <person name="Masuzawa T."/>
            <person name="Koizumi N."/>
        </authorList>
    </citation>
    <scope>NUCLEOTIDE SEQUENCE [LARGE SCALE GENOMIC DNA]</scope>
    <source>
        <strain evidence="4 5">E30</strain>
    </source>
</reference>
<protein>
    <recommendedName>
        <fullName evidence="3">Disease resistance R13L4/SHOC-2-like LRR domain-containing protein</fullName>
    </recommendedName>
</protein>
<accession>A0ABN6KF73</accession>
<dbReference type="InterPro" id="IPR055414">
    <property type="entry name" value="LRR_R13L4/SHOC2-like"/>
</dbReference>
<sequence>MFCYQNYFKSTFILICLMAISDCKKETISFEDWIHENKTNKIINLSSKEIGPLPASIAKLETVEELTLQYDSITSIPEELGSLTNIRILNLSGNSFSELPESLVKLQKLEILLLGRTDIAKIPEFLPQLKNLKTLALDETKISLTEEDIEILSRIPNLEILDITLCKKVTKLPGNISKLSHLKELQMGKVQLEKPDVARLRDELPKVYVKL</sequence>
<keyword evidence="2" id="KW-0677">Repeat</keyword>
<gene>
    <name evidence="4" type="ORF">LPTSP3_g23350</name>
</gene>
<dbReference type="Gene3D" id="3.80.10.10">
    <property type="entry name" value="Ribonuclease Inhibitor"/>
    <property type="match status" value="2"/>
</dbReference>
<dbReference type="RefSeq" id="WP_242935180.1">
    <property type="nucleotide sequence ID" value="NZ_AP025028.1"/>
</dbReference>
<dbReference type="PANTHER" id="PTHR48051:SF1">
    <property type="entry name" value="RAS SUPPRESSOR PROTEIN 1"/>
    <property type="match status" value="1"/>
</dbReference>
<dbReference type="EMBL" id="AP025028">
    <property type="protein sequence ID" value="BDA79405.1"/>
    <property type="molecule type" value="Genomic_DNA"/>
</dbReference>
<dbReference type="InterPro" id="IPR050216">
    <property type="entry name" value="LRR_domain-containing"/>
</dbReference>
<keyword evidence="5" id="KW-1185">Reference proteome</keyword>
<evidence type="ECO:0000256" key="1">
    <source>
        <dbReference type="ARBA" id="ARBA00022614"/>
    </source>
</evidence>
<evidence type="ECO:0000256" key="2">
    <source>
        <dbReference type="ARBA" id="ARBA00022737"/>
    </source>
</evidence>
<evidence type="ECO:0000259" key="3">
    <source>
        <dbReference type="Pfam" id="PF23598"/>
    </source>
</evidence>
<dbReference type="Pfam" id="PF23598">
    <property type="entry name" value="LRR_14"/>
    <property type="match status" value="1"/>
</dbReference>
<evidence type="ECO:0000313" key="5">
    <source>
        <dbReference type="Proteomes" id="UP000245263"/>
    </source>
</evidence>
<proteinExistence type="predicted"/>
<name>A0ABN6KF73_9LEPT</name>
<dbReference type="InterPro" id="IPR032675">
    <property type="entry name" value="LRR_dom_sf"/>
</dbReference>
<feature type="domain" description="Disease resistance R13L4/SHOC-2-like LRR" evidence="3">
    <location>
        <begin position="79"/>
        <end position="186"/>
    </location>
</feature>
<evidence type="ECO:0000313" key="4">
    <source>
        <dbReference type="EMBL" id="BDA79405.1"/>
    </source>
</evidence>